<reference evidence="2" key="1">
    <citation type="journal article" date="2013" name="Genetics">
        <title>The draft genome and transcriptome of Panagrellus redivivus are shaped by the harsh demands of a free-living lifestyle.</title>
        <authorList>
            <person name="Srinivasan J."/>
            <person name="Dillman A.R."/>
            <person name="Macchietto M.G."/>
            <person name="Heikkinen L."/>
            <person name="Lakso M."/>
            <person name="Fracchia K.M."/>
            <person name="Antoshechkin I."/>
            <person name="Mortazavi A."/>
            <person name="Wong G."/>
            <person name="Sternberg P.W."/>
        </authorList>
    </citation>
    <scope>NUCLEOTIDE SEQUENCE [LARGE SCALE GENOMIC DNA]</scope>
    <source>
        <strain evidence="2">MT8872</strain>
    </source>
</reference>
<dbReference type="Proteomes" id="UP000492821">
    <property type="component" value="Unassembled WGS sequence"/>
</dbReference>
<organism evidence="2 3">
    <name type="scientific">Panagrellus redivivus</name>
    <name type="common">Microworm</name>
    <dbReference type="NCBI Taxonomy" id="6233"/>
    <lineage>
        <taxon>Eukaryota</taxon>
        <taxon>Metazoa</taxon>
        <taxon>Ecdysozoa</taxon>
        <taxon>Nematoda</taxon>
        <taxon>Chromadorea</taxon>
        <taxon>Rhabditida</taxon>
        <taxon>Tylenchina</taxon>
        <taxon>Panagrolaimomorpha</taxon>
        <taxon>Panagrolaimoidea</taxon>
        <taxon>Panagrolaimidae</taxon>
        <taxon>Panagrellus</taxon>
    </lineage>
</organism>
<protein>
    <submittedName>
        <fullName evidence="3">Mucin-5AC-like</fullName>
    </submittedName>
</protein>
<evidence type="ECO:0000313" key="2">
    <source>
        <dbReference type="Proteomes" id="UP000492821"/>
    </source>
</evidence>
<evidence type="ECO:0000256" key="1">
    <source>
        <dbReference type="SAM" id="MobiDB-lite"/>
    </source>
</evidence>
<accession>A0A7E4V351</accession>
<feature type="compositionally biased region" description="Low complexity" evidence="1">
    <location>
        <begin position="129"/>
        <end position="184"/>
    </location>
</feature>
<dbReference type="WBParaSite" id="Pan_g15889.t1">
    <property type="protein sequence ID" value="Pan_g15889.t1"/>
    <property type="gene ID" value="Pan_g15889"/>
</dbReference>
<sequence length="236" mass="25728">MFRYMQTGVSYSYFCDTSLCNTINDADFKLFKKHTTFTTEYVCLATEKAGEQFTECESAENMFCGYKKNIATGKVWMGCRLVPPEKRGNMEKCFKTDKYIEYACGSSVCSNSQSCKTWETGVEWPFGHPPTTTTKKPTTTTKKPTTTTKKPTTTTKKPTTTLASTTATTKTTASTKAGSPATPSRLSDTPPAPPSLDNESKDSDSIETSSLGNTGSGFTMPTVATLVLFAGVYFTL</sequence>
<feature type="region of interest" description="Disordered" evidence="1">
    <location>
        <begin position="126"/>
        <end position="219"/>
    </location>
</feature>
<proteinExistence type="predicted"/>
<name>A0A7E4V351_PANRE</name>
<evidence type="ECO:0000313" key="3">
    <source>
        <dbReference type="WBParaSite" id="Pan_g15889.t1"/>
    </source>
</evidence>
<keyword evidence="2" id="KW-1185">Reference proteome</keyword>
<dbReference type="AlphaFoldDB" id="A0A7E4V351"/>
<feature type="compositionally biased region" description="Polar residues" evidence="1">
    <location>
        <begin position="206"/>
        <end position="219"/>
    </location>
</feature>
<reference evidence="3" key="2">
    <citation type="submission" date="2020-10" db="UniProtKB">
        <authorList>
            <consortium name="WormBaseParasite"/>
        </authorList>
    </citation>
    <scope>IDENTIFICATION</scope>
</reference>